<organism evidence="2 3">
    <name type="scientific">Treponema putidum</name>
    <dbReference type="NCBI Taxonomy" id="221027"/>
    <lineage>
        <taxon>Bacteria</taxon>
        <taxon>Pseudomonadati</taxon>
        <taxon>Spirochaetota</taxon>
        <taxon>Spirochaetia</taxon>
        <taxon>Spirochaetales</taxon>
        <taxon>Treponemataceae</taxon>
        <taxon>Treponema</taxon>
    </lineage>
</organism>
<evidence type="ECO:0000313" key="3">
    <source>
        <dbReference type="Proteomes" id="UP001059401"/>
    </source>
</evidence>
<dbReference type="RefSeq" id="WP_255804701.1">
    <property type="nucleotide sequence ID" value="NZ_CP038802.1"/>
</dbReference>
<evidence type="ECO:0000256" key="1">
    <source>
        <dbReference type="SAM" id="SignalP"/>
    </source>
</evidence>
<accession>A0ABY5HUK8</accession>
<dbReference type="Pfam" id="PF13306">
    <property type="entry name" value="LRR_5"/>
    <property type="match status" value="2"/>
</dbReference>
<feature type="chain" id="PRO_5045622045" evidence="1">
    <location>
        <begin position="28"/>
        <end position="316"/>
    </location>
</feature>
<sequence>MKQKRFVSPAVSLIFLMSVLSMGNLFAQKAPKESPASDFKYDLNKAGDGVIILGYRGKGGDVVIPSEIEGLSVLEFSANSYDGFAKAPITSIIFPDSITIIYADKTFVTKSLGGTEYSFDENKTLKKVVFPKKLKKIPDSMFYQCINLSDITWPEELEIIGTKDSGSLGAFEKTGVKEINFPQTLKEIGVNSFSDCCKLTSVTFQDNIEIIHSSAFMNTSIKTFILPDSLKEIGYAAFKNCKELESITIGNGIEFIDDYAFADCKKLTTVNIPEKSISYTKKPWLRMQTYDNFSGCDKLGLKERKKIKDTGYKGQF</sequence>
<dbReference type="PANTHER" id="PTHR45661">
    <property type="entry name" value="SURFACE ANTIGEN"/>
    <property type="match status" value="1"/>
</dbReference>
<gene>
    <name evidence="2" type="ORF">E4N76_07510</name>
</gene>
<proteinExistence type="predicted"/>
<protein>
    <submittedName>
        <fullName evidence="2">Leucine-rich repeat domain-containing protein</fullName>
    </submittedName>
</protein>
<reference evidence="2" key="1">
    <citation type="submission" date="2019-04" db="EMBL/GenBank/DDBJ databases">
        <title>Whole genome sequencing of oral phylogroup 2 treponemes.</title>
        <authorList>
            <person name="Chan Y."/>
            <person name="Zeng H.H."/>
            <person name="Yu X.L."/>
            <person name="Leung W.K."/>
            <person name="Watt R.M."/>
        </authorList>
    </citation>
    <scope>NUCLEOTIDE SEQUENCE</scope>
    <source>
        <strain evidence="2">OMZ 847</strain>
    </source>
</reference>
<keyword evidence="1" id="KW-0732">Signal</keyword>
<dbReference type="InterPro" id="IPR053139">
    <property type="entry name" value="Surface_bspA-like"/>
</dbReference>
<dbReference type="Proteomes" id="UP001059401">
    <property type="component" value="Chromosome"/>
</dbReference>
<dbReference type="InterPro" id="IPR032675">
    <property type="entry name" value="LRR_dom_sf"/>
</dbReference>
<dbReference type="EMBL" id="CP038802">
    <property type="protein sequence ID" value="UTY28850.1"/>
    <property type="molecule type" value="Genomic_DNA"/>
</dbReference>
<dbReference type="InterPro" id="IPR026906">
    <property type="entry name" value="LRR_5"/>
</dbReference>
<dbReference type="Gene3D" id="3.80.10.10">
    <property type="entry name" value="Ribonuclease Inhibitor"/>
    <property type="match status" value="3"/>
</dbReference>
<evidence type="ECO:0000313" key="2">
    <source>
        <dbReference type="EMBL" id="UTY28850.1"/>
    </source>
</evidence>
<feature type="signal peptide" evidence="1">
    <location>
        <begin position="1"/>
        <end position="27"/>
    </location>
</feature>
<dbReference type="SUPFAM" id="SSF52058">
    <property type="entry name" value="L domain-like"/>
    <property type="match status" value="1"/>
</dbReference>
<name>A0ABY5HUK8_9SPIR</name>
<dbReference type="PANTHER" id="PTHR45661:SF3">
    <property type="entry name" value="IG-LIKE DOMAIN-CONTAINING PROTEIN"/>
    <property type="match status" value="1"/>
</dbReference>
<keyword evidence="3" id="KW-1185">Reference proteome</keyword>